<proteinExistence type="predicted"/>
<dbReference type="InterPro" id="IPR025672">
    <property type="entry name" value="Sigma_reg_C_dom"/>
</dbReference>
<keyword evidence="1" id="KW-1133">Transmembrane helix</keyword>
<gene>
    <name evidence="4" type="ORF">P9271_12060</name>
</gene>
<keyword evidence="1" id="KW-0472">Membrane</keyword>
<name>A0ABU6NY70_9BACI</name>
<evidence type="ECO:0000256" key="1">
    <source>
        <dbReference type="SAM" id="Phobius"/>
    </source>
</evidence>
<feature type="domain" description="Sigma factor regulator N-terminal" evidence="3">
    <location>
        <begin position="19"/>
        <end position="106"/>
    </location>
</feature>
<dbReference type="Proteomes" id="UP001342826">
    <property type="component" value="Unassembled WGS sequence"/>
</dbReference>
<keyword evidence="1" id="KW-0812">Transmembrane</keyword>
<evidence type="ECO:0000313" key="4">
    <source>
        <dbReference type="EMBL" id="MED4402052.1"/>
    </source>
</evidence>
<feature type="transmembrane region" description="Helical" evidence="1">
    <location>
        <begin position="29"/>
        <end position="53"/>
    </location>
</feature>
<dbReference type="EMBL" id="JARTFS010000009">
    <property type="protein sequence ID" value="MED4402052.1"/>
    <property type="molecule type" value="Genomic_DNA"/>
</dbReference>
<dbReference type="RefSeq" id="WP_328015312.1">
    <property type="nucleotide sequence ID" value="NZ_JARTFS010000009.1"/>
</dbReference>
<protein>
    <submittedName>
        <fullName evidence="4">Anti sigma factor C-terminal domain-containing protein</fullName>
    </submittedName>
</protein>
<dbReference type="InterPro" id="IPR029101">
    <property type="entry name" value="Sigma_reg_N"/>
</dbReference>
<accession>A0ABU6NY70</accession>
<evidence type="ECO:0000259" key="3">
    <source>
        <dbReference type="Pfam" id="PF13800"/>
    </source>
</evidence>
<evidence type="ECO:0000313" key="5">
    <source>
        <dbReference type="Proteomes" id="UP001342826"/>
    </source>
</evidence>
<comment type="caution">
    <text evidence="4">The sequence shown here is derived from an EMBL/GenBank/DDBJ whole genome shotgun (WGS) entry which is preliminary data.</text>
</comment>
<organism evidence="4 5">
    <name type="scientific">Metabacillus fastidiosus</name>
    <dbReference type="NCBI Taxonomy" id="1458"/>
    <lineage>
        <taxon>Bacteria</taxon>
        <taxon>Bacillati</taxon>
        <taxon>Bacillota</taxon>
        <taxon>Bacilli</taxon>
        <taxon>Bacillales</taxon>
        <taxon>Bacillaceae</taxon>
        <taxon>Metabacillus</taxon>
    </lineage>
</organism>
<feature type="domain" description="Sigma factor regulator C-terminal" evidence="2">
    <location>
        <begin position="169"/>
        <end position="316"/>
    </location>
</feature>
<evidence type="ECO:0000259" key="2">
    <source>
        <dbReference type="Pfam" id="PF13791"/>
    </source>
</evidence>
<dbReference type="Pfam" id="PF13791">
    <property type="entry name" value="Sigma_reg_C"/>
    <property type="match status" value="1"/>
</dbReference>
<dbReference type="Pfam" id="PF13800">
    <property type="entry name" value="Sigma_reg_N"/>
    <property type="match status" value="1"/>
</dbReference>
<keyword evidence="5" id="KW-1185">Reference proteome</keyword>
<reference evidence="4 5" key="1">
    <citation type="submission" date="2023-03" db="EMBL/GenBank/DDBJ databases">
        <title>Bacillus Genome Sequencing.</title>
        <authorList>
            <person name="Dunlap C."/>
        </authorList>
    </citation>
    <scope>NUCLEOTIDE SEQUENCE [LARGE SCALE GENOMIC DNA]</scope>
    <source>
        <strain evidence="4 5">NRS-1717</strain>
    </source>
</reference>
<sequence length="322" mass="37002">MTANDEKKEFFNEDIEFQNLVKRAKRKTILRNVIITCVISPVLLFTLYFVGAWTMKNKIEKESHYDGAWNAIQGANIQSNGTVYNYQFLSSTSTEDLVKKIGNVPIPWGKREKQYTFLGTSKLIVSLGASGSGSINDERIYLYENGERAMEFFHPSIPFKNLYDDRNVLEEMNDNKLVEFAFSFDRAYSIQEVNKMFNKSDLAWYWVDTFSKEDIQQYKKDMKETQNDQTVSGDGAYGFAYNENDEGIGFIQSLEIAKKEGMYKETAQEIYDSLTNNEKVKLTSDKLKIIGVVVTGESKELKKYINFPFIRAATLGATTDKY</sequence>